<name>A0A383W7J9_TETOB</name>
<proteinExistence type="predicted"/>
<dbReference type="Proteomes" id="UP000256970">
    <property type="component" value="Unassembled WGS sequence"/>
</dbReference>
<evidence type="ECO:0000313" key="4">
    <source>
        <dbReference type="Proteomes" id="UP000256970"/>
    </source>
</evidence>
<keyword evidence="2" id="KW-0732">Signal</keyword>
<feature type="compositionally biased region" description="Low complexity" evidence="1">
    <location>
        <begin position="161"/>
        <end position="188"/>
    </location>
</feature>
<feature type="compositionally biased region" description="Low complexity" evidence="1">
    <location>
        <begin position="197"/>
        <end position="220"/>
    </location>
</feature>
<evidence type="ECO:0000256" key="1">
    <source>
        <dbReference type="SAM" id="MobiDB-lite"/>
    </source>
</evidence>
<sequence>MRCLLGAVLLALCAATAHATVELNIQVNKPSSSVSAQFAAPSKLAGLITGPVKQQAAAASAFFNRRMLQLQSAAAKRIDLDALEVMTASSRSRGAAIEVPKQQRGRSTPGQPQPQQPKIEINPPDEQQRPASSRRGDFRSPIAAAAPATTARTHTHRDRPAAPGAHPATKPAADAPAAAARDTPAAAAVRSSKDKPAAAAIPPASNTAKPASAAKQQPANAPTATFVRSFVSPAAAAALKPSTVSTAAVATAAVATAAIPAPAPAAEPALAPAAVVTPEEPEKEPNTQAPAIAIAPAVTATAAVTPAAPAAIPKPTAAAVIPAVTPAVTLAAVTPASDAAAPAAVQPAACATTVAAWSACGGAGDPCSAALRAAGKCTDAPWQGHCCGANAACIRVNEWYWHCAESSSSAPVTSSTPAQAPEAASTTAAAAAAAGNVVTAGAWQSCGGAGNTCPQALVDAGKCKDAQWEGYRCAEGLSCVREHQWFWSCRPTSRH</sequence>
<dbReference type="EMBL" id="FNXT01001180">
    <property type="protein sequence ID" value="SZX72964.1"/>
    <property type="molecule type" value="Genomic_DNA"/>
</dbReference>
<organism evidence="3 4">
    <name type="scientific">Tetradesmus obliquus</name>
    <name type="common">Green alga</name>
    <name type="synonym">Acutodesmus obliquus</name>
    <dbReference type="NCBI Taxonomy" id="3088"/>
    <lineage>
        <taxon>Eukaryota</taxon>
        <taxon>Viridiplantae</taxon>
        <taxon>Chlorophyta</taxon>
        <taxon>core chlorophytes</taxon>
        <taxon>Chlorophyceae</taxon>
        <taxon>CS clade</taxon>
        <taxon>Sphaeropleales</taxon>
        <taxon>Scenedesmaceae</taxon>
        <taxon>Tetradesmus</taxon>
    </lineage>
</organism>
<protein>
    <recommendedName>
        <fullName evidence="5">CBM1 domain-containing protein</fullName>
    </recommendedName>
</protein>
<dbReference type="AlphaFoldDB" id="A0A383W7J9"/>
<evidence type="ECO:0000313" key="3">
    <source>
        <dbReference type="EMBL" id="SZX72964.1"/>
    </source>
</evidence>
<evidence type="ECO:0000256" key="2">
    <source>
        <dbReference type="SAM" id="SignalP"/>
    </source>
</evidence>
<feature type="region of interest" description="Disordered" evidence="1">
    <location>
        <begin position="90"/>
        <end position="220"/>
    </location>
</feature>
<reference evidence="3 4" key="1">
    <citation type="submission" date="2016-10" db="EMBL/GenBank/DDBJ databases">
        <authorList>
            <person name="Cai Z."/>
        </authorList>
    </citation>
    <scope>NUCLEOTIDE SEQUENCE [LARGE SCALE GENOMIC DNA]</scope>
</reference>
<keyword evidence="4" id="KW-1185">Reference proteome</keyword>
<feature type="chain" id="PRO_5016582786" description="CBM1 domain-containing protein" evidence="2">
    <location>
        <begin position="20"/>
        <end position="495"/>
    </location>
</feature>
<feature type="compositionally biased region" description="Low complexity" evidence="1">
    <location>
        <begin position="143"/>
        <end position="152"/>
    </location>
</feature>
<feature type="signal peptide" evidence="2">
    <location>
        <begin position="1"/>
        <end position="19"/>
    </location>
</feature>
<gene>
    <name evidence="3" type="ORF">BQ4739_LOCUS13096</name>
</gene>
<evidence type="ECO:0008006" key="5">
    <source>
        <dbReference type="Google" id="ProtNLM"/>
    </source>
</evidence>
<accession>A0A383W7J9</accession>